<evidence type="ECO:0000256" key="7">
    <source>
        <dbReference type="ARBA" id="ARBA00022840"/>
    </source>
</evidence>
<keyword evidence="8" id="KW-0460">Magnesium</keyword>
<evidence type="ECO:0000256" key="11">
    <source>
        <dbReference type="SAM" id="MobiDB-lite"/>
    </source>
</evidence>
<dbReference type="GO" id="GO:0004326">
    <property type="term" value="F:tetrahydrofolylpolyglutamate synthase activity"/>
    <property type="evidence" value="ECO:0007669"/>
    <property type="project" value="UniProtKB-EC"/>
</dbReference>
<dbReference type="Proteomes" id="UP000006415">
    <property type="component" value="Unassembled WGS sequence"/>
</dbReference>
<evidence type="ECO:0000256" key="2">
    <source>
        <dbReference type="ARBA" id="ARBA00008276"/>
    </source>
</evidence>
<dbReference type="Gene3D" id="3.40.1190.10">
    <property type="entry name" value="Mur-like, catalytic domain"/>
    <property type="match status" value="1"/>
</dbReference>
<dbReference type="PROSITE" id="PS01012">
    <property type="entry name" value="FOLYLPOLYGLU_SYNT_2"/>
    <property type="match status" value="1"/>
</dbReference>
<dbReference type="EMBL" id="AGZS01000001">
    <property type="protein sequence ID" value="EJD65280.1"/>
    <property type="molecule type" value="Genomic_DNA"/>
</dbReference>
<dbReference type="RefSeq" id="WP_007147112.1">
    <property type="nucleotide sequence ID" value="NZ_AKCI01000001.1"/>
</dbReference>
<organism evidence="14 15">
    <name type="scientific">Scardovia wiggsiae F0424</name>
    <dbReference type="NCBI Taxonomy" id="857290"/>
    <lineage>
        <taxon>Bacteria</taxon>
        <taxon>Bacillati</taxon>
        <taxon>Actinomycetota</taxon>
        <taxon>Actinomycetes</taxon>
        <taxon>Bifidobacteriales</taxon>
        <taxon>Bifidobacteriaceae</taxon>
        <taxon>Scardovia</taxon>
    </lineage>
</organism>
<dbReference type="eggNOG" id="COG0285">
    <property type="taxonomic scope" value="Bacteria"/>
</dbReference>
<evidence type="ECO:0000256" key="6">
    <source>
        <dbReference type="ARBA" id="ARBA00022741"/>
    </source>
</evidence>
<dbReference type="GO" id="GO:0005737">
    <property type="term" value="C:cytoplasm"/>
    <property type="evidence" value="ECO:0007669"/>
    <property type="project" value="TreeGrafter"/>
</dbReference>
<feature type="domain" description="Mur ligase central" evidence="13">
    <location>
        <begin position="151"/>
        <end position="292"/>
    </location>
</feature>
<dbReference type="STRING" id="857290.HMPREF9156_00044"/>
<sequence>MSQEFPQEFPQGGRMALHEVYQEIMSRAPEHDFDPSLDRMAMVLDFLGHPEKSFRVIHVTGTNGKGSTSYMAESLCRAYGLRTGLYTSPHIQSVTERISIDGQHVSDEQFVDLYCQVKDFIDMADRRSIESGGPRMSFFEVLTAMAVWAFADAPVDVAIVEVGMGGTWDATNVLDADAAVIGPVDMDHMQWLGDSVEQIAAEKAGIIKQGSAVIVGPQEHASVMPVIEEAAARAGAVSVQRDGQEINVVERMPAVGGQLATLQTGNGIYRDIPISAFGRYQAHNAVAALAAAETVIPVSGQLDTGVVSQALQTVRIPGRVEIIRSSPTIILDGGHNIQAVGAVRDAIEENFDFRQLIGVVSMMKDKDVESVLGIMEPILEKLIVTQNSWGSRVMPADELESIAIGVFGPDRVIRQDSLPDAIQQAVDLVDSDDDLGVGYGHGILVFGSFVTVGDARTLLEERPGEQLEHAMSLHDTHNASSASRAGDEDPLAGYLQEVMHDGLTDIDYYEPDFDGPVPGHGNGQADAGKEDNG</sequence>
<dbReference type="InterPro" id="IPR004101">
    <property type="entry name" value="Mur_ligase_C"/>
</dbReference>
<protein>
    <recommendedName>
        <fullName evidence="3">tetrahydrofolate synthase</fullName>
        <ecNumber evidence="3">6.3.2.17</ecNumber>
    </recommendedName>
    <alternativeName>
        <fullName evidence="9">Tetrahydrofolylpolyglutamate synthase</fullName>
    </alternativeName>
</protein>
<dbReference type="PANTHER" id="PTHR11136">
    <property type="entry name" value="FOLYLPOLYGLUTAMATE SYNTHASE-RELATED"/>
    <property type="match status" value="1"/>
</dbReference>
<evidence type="ECO:0000256" key="1">
    <source>
        <dbReference type="ARBA" id="ARBA00001946"/>
    </source>
</evidence>
<dbReference type="SUPFAM" id="SSF53623">
    <property type="entry name" value="MurD-like peptide ligases, catalytic domain"/>
    <property type="match status" value="1"/>
</dbReference>
<comment type="cofactor">
    <cofactor evidence="1">
        <name>Mg(2+)</name>
        <dbReference type="ChEBI" id="CHEBI:18420"/>
    </cofactor>
</comment>
<dbReference type="EC" id="6.3.2.17" evidence="3"/>
<evidence type="ECO:0000313" key="14">
    <source>
        <dbReference type="EMBL" id="EJD65280.1"/>
    </source>
</evidence>
<keyword evidence="7" id="KW-0067">ATP-binding</keyword>
<dbReference type="GO" id="GO:0008841">
    <property type="term" value="F:dihydrofolate synthase activity"/>
    <property type="evidence" value="ECO:0007669"/>
    <property type="project" value="TreeGrafter"/>
</dbReference>
<dbReference type="SUPFAM" id="SSF53244">
    <property type="entry name" value="MurD-like peptide ligases, peptide-binding domain"/>
    <property type="match status" value="1"/>
</dbReference>
<comment type="caution">
    <text evidence="14">The sequence shown here is derived from an EMBL/GenBank/DDBJ whole genome shotgun (WGS) entry which is preliminary data.</text>
</comment>
<dbReference type="InterPro" id="IPR013221">
    <property type="entry name" value="Mur_ligase_cen"/>
</dbReference>
<feature type="domain" description="Mur ligase C-terminal" evidence="12">
    <location>
        <begin position="318"/>
        <end position="433"/>
    </location>
</feature>
<dbReference type="GO" id="GO:0046872">
    <property type="term" value="F:metal ion binding"/>
    <property type="evidence" value="ECO:0007669"/>
    <property type="project" value="UniProtKB-KW"/>
</dbReference>
<evidence type="ECO:0000313" key="15">
    <source>
        <dbReference type="Proteomes" id="UP000006415"/>
    </source>
</evidence>
<dbReference type="InterPro" id="IPR018109">
    <property type="entry name" value="Folylpolyglutamate_synth_CS"/>
</dbReference>
<dbReference type="Gene3D" id="3.90.190.20">
    <property type="entry name" value="Mur ligase, C-terminal domain"/>
    <property type="match status" value="1"/>
</dbReference>
<dbReference type="NCBIfam" id="TIGR01499">
    <property type="entry name" value="folC"/>
    <property type="match status" value="1"/>
</dbReference>
<dbReference type="InterPro" id="IPR001645">
    <property type="entry name" value="Folylpolyglutamate_synth"/>
</dbReference>
<dbReference type="HOGENOM" id="CLU_015869_1_2_11"/>
<dbReference type="OrthoDB" id="9809356at2"/>
<comment type="similarity">
    <text evidence="2">Belongs to the folylpolyglutamate synthase family.</text>
</comment>
<proteinExistence type="inferred from homology"/>
<keyword evidence="15" id="KW-1185">Reference proteome</keyword>
<dbReference type="FunFam" id="3.40.1190.10:FF:000011">
    <property type="entry name" value="Folylpolyglutamate synthase/dihydrofolate synthase"/>
    <property type="match status" value="1"/>
</dbReference>
<reference evidence="14 15" key="1">
    <citation type="submission" date="2012-01" db="EMBL/GenBank/DDBJ databases">
        <title>The Genome Sequence of Scardovia wiggsiae F0424.</title>
        <authorList>
            <consortium name="The Broad Institute Genome Sequencing Platform"/>
            <person name="Earl A."/>
            <person name="Ward D."/>
            <person name="Feldgarden M."/>
            <person name="Gevers D."/>
            <person name="Izard J."/>
            <person name="Ganesan A."/>
            <person name="Baranova O.V."/>
            <person name="Blanton J.M."/>
            <person name="Tanner A.C."/>
            <person name="Mathney J."/>
            <person name="Dewhirst F.E."/>
            <person name="Young S.K."/>
            <person name="Zeng Q."/>
            <person name="Gargeya S."/>
            <person name="Fitzgerald M."/>
            <person name="Haas B."/>
            <person name="Abouelleil A."/>
            <person name="Alvarado L."/>
            <person name="Arachchi H.M."/>
            <person name="Berlin A."/>
            <person name="Chapman S.B."/>
            <person name="Gearin G."/>
            <person name="Goldberg J."/>
            <person name="Griggs A."/>
            <person name="Gujja S."/>
            <person name="Hansen M."/>
            <person name="Heiman D."/>
            <person name="Howarth C."/>
            <person name="Larimer J."/>
            <person name="Lui A."/>
            <person name="MacDonald P.J.P."/>
            <person name="McCowen C."/>
            <person name="Montmayeur A."/>
            <person name="Murphy C."/>
            <person name="Neiman D."/>
            <person name="Pearson M."/>
            <person name="Priest M."/>
            <person name="Roberts A."/>
            <person name="Saif S."/>
            <person name="Shea T."/>
            <person name="Sisk P."/>
            <person name="Stolte C."/>
            <person name="Sykes S."/>
            <person name="Wortman J."/>
            <person name="Nusbaum C."/>
            <person name="Birren B."/>
        </authorList>
    </citation>
    <scope>NUCLEOTIDE SEQUENCE [LARGE SCALE GENOMIC DNA]</scope>
    <source>
        <strain evidence="14 15">F0424</strain>
    </source>
</reference>
<evidence type="ECO:0000256" key="5">
    <source>
        <dbReference type="ARBA" id="ARBA00022723"/>
    </source>
</evidence>
<dbReference type="InterPro" id="IPR036565">
    <property type="entry name" value="Mur-like_cat_sf"/>
</dbReference>
<evidence type="ECO:0000256" key="8">
    <source>
        <dbReference type="ARBA" id="ARBA00022842"/>
    </source>
</evidence>
<keyword evidence="4" id="KW-0436">Ligase</keyword>
<dbReference type="InterPro" id="IPR036615">
    <property type="entry name" value="Mur_ligase_C_dom_sf"/>
</dbReference>
<comment type="catalytic activity">
    <reaction evidence="10">
        <text>(6S)-5,6,7,8-tetrahydrofolyl-(gamma-L-Glu)(n) + L-glutamate + ATP = (6S)-5,6,7,8-tetrahydrofolyl-(gamma-L-Glu)(n+1) + ADP + phosphate + H(+)</text>
        <dbReference type="Rhea" id="RHEA:10580"/>
        <dbReference type="Rhea" id="RHEA-COMP:14738"/>
        <dbReference type="Rhea" id="RHEA-COMP:14740"/>
        <dbReference type="ChEBI" id="CHEBI:15378"/>
        <dbReference type="ChEBI" id="CHEBI:29985"/>
        <dbReference type="ChEBI" id="CHEBI:30616"/>
        <dbReference type="ChEBI" id="CHEBI:43474"/>
        <dbReference type="ChEBI" id="CHEBI:141005"/>
        <dbReference type="ChEBI" id="CHEBI:456216"/>
        <dbReference type="EC" id="6.3.2.17"/>
    </reaction>
</comment>
<evidence type="ECO:0000259" key="13">
    <source>
        <dbReference type="Pfam" id="PF08245"/>
    </source>
</evidence>
<gene>
    <name evidence="14" type="ORF">HMPREF9156_00044</name>
</gene>
<accession>J0D5M1</accession>
<keyword evidence="6" id="KW-0547">Nucleotide-binding</keyword>
<dbReference type="Pfam" id="PF02875">
    <property type="entry name" value="Mur_ligase_C"/>
    <property type="match status" value="1"/>
</dbReference>
<keyword evidence="5" id="KW-0479">Metal-binding</keyword>
<evidence type="ECO:0000256" key="10">
    <source>
        <dbReference type="ARBA" id="ARBA00047493"/>
    </source>
</evidence>
<evidence type="ECO:0000259" key="12">
    <source>
        <dbReference type="Pfam" id="PF02875"/>
    </source>
</evidence>
<dbReference type="GO" id="GO:0005524">
    <property type="term" value="F:ATP binding"/>
    <property type="evidence" value="ECO:0007669"/>
    <property type="project" value="UniProtKB-KW"/>
</dbReference>
<evidence type="ECO:0000256" key="4">
    <source>
        <dbReference type="ARBA" id="ARBA00022598"/>
    </source>
</evidence>
<dbReference type="PANTHER" id="PTHR11136:SF0">
    <property type="entry name" value="DIHYDROFOLATE SYNTHETASE-RELATED"/>
    <property type="match status" value="1"/>
</dbReference>
<feature type="region of interest" description="Disordered" evidence="11">
    <location>
        <begin position="506"/>
        <end position="533"/>
    </location>
</feature>
<dbReference type="AlphaFoldDB" id="J0D5M1"/>
<dbReference type="Pfam" id="PF08245">
    <property type="entry name" value="Mur_ligase_M"/>
    <property type="match status" value="1"/>
</dbReference>
<evidence type="ECO:0000256" key="3">
    <source>
        <dbReference type="ARBA" id="ARBA00013025"/>
    </source>
</evidence>
<evidence type="ECO:0000256" key="9">
    <source>
        <dbReference type="ARBA" id="ARBA00030592"/>
    </source>
</evidence>
<name>J0D5M1_9BIFI</name>